<accession>A0AAW2EJ76</accession>
<gene>
    <name evidence="3" type="ORF">PUN28_018419</name>
</gene>
<sequence length="424" mass="46361">MSATKTIDLPSQRVWTFRDRREGSIVSAPFPSSSNDGPPATCSAGVAGESVSAKELKKPGSASYREKKARLKGSSPYPLVRLTRHTLSRVTSLTPSIASITTADGQTDDVFVSGAEDSDTSMAVSDSSISSRKRGRPPTTGEYIDLAAAKLRVIEVEQKMADLEERKSILNPATSLPPKVRESAEEIVEHFLEKMKNAPTGDIVSQAFEDMEQVLRVSNVSKGLKETLAKALKKAACRARAGVTILSTKNLMSASECASLELYSLNKELEMARREIKNLREEVRALQNRASELPEGRIKTPPVDVIMEKDSEIEPSRAHRREKEGLRRPYLVVLTPSLINGWRKDLGTLSPPSLQSIQGRRDPFSTKKGAGRTGPQDPVANKAKKRNKELKKKENKKTTGGETDTDVSIMPPPPPPKGQKRATP</sequence>
<evidence type="ECO:0000256" key="1">
    <source>
        <dbReference type="SAM" id="Coils"/>
    </source>
</evidence>
<evidence type="ECO:0000313" key="3">
    <source>
        <dbReference type="EMBL" id="KAL0101857.1"/>
    </source>
</evidence>
<dbReference type="AlphaFoldDB" id="A0AAW2EJ76"/>
<keyword evidence="4" id="KW-1185">Reference proteome</keyword>
<reference evidence="3 4" key="1">
    <citation type="submission" date="2023-03" db="EMBL/GenBank/DDBJ databases">
        <title>High recombination rates correlate with genetic variation in Cardiocondyla obscurior ants.</title>
        <authorList>
            <person name="Errbii M."/>
        </authorList>
    </citation>
    <scope>NUCLEOTIDE SEQUENCE [LARGE SCALE GENOMIC DNA]</scope>
    <source>
        <strain evidence="3">Alpha-2009</strain>
        <tissue evidence="3">Whole body</tissue>
    </source>
</reference>
<proteinExistence type="predicted"/>
<comment type="caution">
    <text evidence="3">The sequence shown here is derived from an EMBL/GenBank/DDBJ whole genome shotgun (WGS) entry which is preliminary data.</text>
</comment>
<organism evidence="3 4">
    <name type="scientific">Cardiocondyla obscurior</name>
    <dbReference type="NCBI Taxonomy" id="286306"/>
    <lineage>
        <taxon>Eukaryota</taxon>
        <taxon>Metazoa</taxon>
        <taxon>Ecdysozoa</taxon>
        <taxon>Arthropoda</taxon>
        <taxon>Hexapoda</taxon>
        <taxon>Insecta</taxon>
        <taxon>Pterygota</taxon>
        <taxon>Neoptera</taxon>
        <taxon>Endopterygota</taxon>
        <taxon>Hymenoptera</taxon>
        <taxon>Apocrita</taxon>
        <taxon>Aculeata</taxon>
        <taxon>Formicoidea</taxon>
        <taxon>Formicidae</taxon>
        <taxon>Myrmicinae</taxon>
        <taxon>Cardiocondyla</taxon>
    </lineage>
</organism>
<name>A0AAW2EJ76_9HYME</name>
<feature type="coiled-coil region" evidence="1">
    <location>
        <begin position="262"/>
        <end position="296"/>
    </location>
</feature>
<feature type="compositionally biased region" description="Basic residues" evidence="2">
    <location>
        <begin position="382"/>
        <end position="395"/>
    </location>
</feature>
<evidence type="ECO:0008006" key="5">
    <source>
        <dbReference type="Google" id="ProtNLM"/>
    </source>
</evidence>
<evidence type="ECO:0000256" key="2">
    <source>
        <dbReference type="SAM" id="MobiDB-lite"/>
    </source>
</evidence>
<evidence type="ECO:0000313" key="4">
    <source>
        <dbReference type="Proteomes" id="UP001430953"/>
    </source>
</evidence>
<feature type="region of interest" description="Disordered" evidence="2">
    <location>
        <begin position="25"/>
        <end position="72"/>
    </location>
</feature>
<dbReference type="Proteomes" id="UP001430953">
    <property type="component" value="Unassembled WGS sequence"/>
</dbReference>
<feature type="compositionally biased region" description="Polar residues" evidence="2">
    <location>
        <begin position="120"/>
        <end position="130"/>
    </location>
</feature>
<dbReference type="EMBL" id="JADYXP020000023">
    <property type="protein sequence ID" value="KAL0101857.1"/>
    <property type="molecule type" value="Genomic_DNA"/>
</dbReference>
<feature type="region of interest" description="Disordered" evidence="2">
    <location>
        <begin position="117"/>
        <end position="140"/>
    </location>
</feature>
<keyword evidence="1" id="KW-0175">Coiled coil</keyword>
<protein>
    <recommendedName>
        <fullName evidence="5">Gag-like protein</fullName>
    </recommendedName>
</protein>
<feature type="region of interest" description="Disordered" evidence="2">
    <location>
        <begin position="342"/>
        <end position="424"/>
    </location>
</feature>